<evidence type="ECO:0000256" key="1">
    <source>
        <dbReference type="SAM" id="SignalP"/>
    </source>
</evidence>
<comment type="caution">
    <text evidence="2">The sequence shown here is derived from an EMBL/GenBank/DDBJ whole genome shotgun (WGS) entry which is preliminary data.</text>
</comment>
<gene>
    <name evidence="2" type="ORF">MD535_23825</name>
</gene>
<reference evidence="2" key="1">
    <citation type="submission" date="2022-02" db="EMBL/GenBank/DDBJ databases">
        <title>Vibrio sp. nov, a new bacterium isolated from seawater.</title>
        <authorList>
            <person name="Yuan Y."/>
        </authorList>
    </citation>
    <scope>NUCLEOTIDE SEQUENCE</scope>
    <source>
        <strain evidence="2">ZSDZ65</strain>
    </source>
</reference>
<keyword evidence="3" id="KW-1185">Reference proteome</keyword>
<sequence length="390" mass="42785">MKLKLLSSLVLSMATLPVIASTNVLGDNLPYFSADRPAIQEAAYIIDATGKSPEEIGVIIAKSALGRGEELTPLGDSAKLWLDIAAQAIKNIEKVNYAHLRMLRAQAEYRGVTVETLVASMMAPDLLIDSAVTGEDVTDYINLPNGCTSIAYNNGLVGQTLDWPINSIKEDTTLLKTDYQIGEISDGTLFQQMGRKVGVTITHLGRMSIQTTADYSNIITLDALASTAAQMNSVEEVIALAKQYKLIVPMNMTVADDKGGYAAINVAGEDTVVHRGNDKGVAFTNHTQYLRDKLLPSGVSAQQETEVNTKNFWTFARKDAAENFIRYTPELTIESMKYLFTSKPVNLSKYNGNEFVTTKAFIWDLNTGCAEFAPENPLFMKEDYTKVCFE</sequence>
<dbReference type="RefSeq" id="WP_265677673.1">
    <property type="nucleotide sequence ID" value="NZ_JAKRRY010000057.1"/>
</dbReference>
<name>A0A9X3HZ32_9VIBR</name>
<evidence type="ECO:0000313" key="3">
    <source>
        <dbReference type="Proteomes" id="UP001155587"/>
    </source>
</evidence>
<evidence type="ECO:0008006" key="4">
    <source>
        <dbReference type="Google" id="ProtNLM"/>
    </source>
</evidence>
<keyword evidence="1" id="KW-0732">Signal</keyword>
<feature type="chain" id="PRO_5040959955" description="Acyl-coenzyme A:6-aminopenicillanic acid acyl-transferase" evidence="1">
    <location>
        <begin position="21"/>
        <end position="390"/>
    </location>
</feature>
<organism evidence="2 3">
    <name type="scientific">Vibrio qingdaonensis</name>
    <dbReference type="NCBI Taxonomy" id="2829491"/>
    <lineage>
        <taxon>Bacteria</taxon>
        <taxon>Pseudomonadati</taxon>
        <taxon>Pseudomonadota</taxon>
        <taxon>Gammaproteobacteria</taxon>
        <taxon>Vibrionales</taxon>
        <taxon>Vibrionaceae</taxon>
        <taxon>Vibrio</taxon>
    </lineage>
</organism>
<dbReference type="EMBL" id="JAKRRY010000057">
    <property type="protein sequence ID" value="MCW8349024.1"/>
    <property type="molecule type" value="Genomic_DNA"/>
</dbReference>
<proteinExistence type="predicted"/>
<dbReference type="Proteomes" id="UP001155587">
    <property type="component" value="Unassembled WGS sequence"/>
</dbReference>
<feature type="signal peptide" evidence="1">
    <location>
        <begin position="1"/>
        <end position="20"/>
    </location>
</feature>
<evidence type="ECO:0000313" key="2">
    <source>
        <dbReference type="EMBL" id="MCW8349024.1"/>
    </source>
</evidence>
<accession>A0A9X3HZ32</accession>
<dbReference type="Gene3D" id="3.60.60.10">
    <property type="entry name" value="Penicillin V Acylase, Chain A"/>
    <property type="match status" value="1"/>
</dbReference>
<dbReference type="AlphaFoldDB" id="A0A9X3HZ32"/>
<protein>
    <recommendedName>
        <fullName evidence="4">Acyl-coenzyme A:6-aminopenicillanic acid acyl-transferase</fullName>
    </recommendedName>
</protein>